<dbReference type="GO" id="GO:0043190">
    <property type="term" value="C:ATP-binding cassette (ABC) transporter complex"/>
    <property type="evidence" value="ECO:0007669"/>
    <property type="project" value="InterPro"/>
</dbReference>
<comment type="subcellular location">
    <subcellularLocation>
        <location evidence="1">Cell inner membrane</location>
        <topology evidence="1">Multi-pass membrane protein</topology>
    </subcellularLocation>
    <subcellularLocation>
        <location evidence="11">Cell membrane</location>
        <topology evidence="11">Multi-pass membrane protein</topology>
    </subcellularLocation>
</comment>
<evidence type="ECO:0000256" key="8">
    <source>
        <dbReference type="ARBA" id="ARBA00022989"/>
    </source>
</evidence>
<protein>
    <recommendedName>
        <fullName evidence="10">Arginine ABC transporter permease protein ArtM</fullName>
    </recommendedName>
</protein>
<keyword evidence="4" id="KW-1003">Cell membrane</keyword>
<dbReference type="RefSeq" id="WP_146802707.1">
    <property type="nucleotide sequence ID" value="NZ_BJUK01000015.1"/>
</dbReference>
<dbReference type="InterPro" id="IPR043429">
    <property type="entry name" value="ArtM/GltK/GlnP/TcyL/YhdX-like"/>
</dbReference>
<keyword evidence="8 11" id="KW-1133">Transmembrane helix</keyword>
<evidence type="ECO:0000313" key="14">
    <source>
        <dbReference type="Proteomes" id="UP000321275"/>
    </source>
</evidence>
<feature type="transmembrane region" description="Helical" evidence="11">
    <location>
        <begin position="89"/>
        <end position="110"/>
    </location>
</feature>
<keyword evidence="14" id="KW-1185">Reference proteome</keyword>
<feature type="transmembrane region" description="Helical" evidence="11">
    <location>
        <begin position="227"/>
        <end position="248"/>
    </location>
</feature>
<keyword evidence="3 11" id="KW-0813">Transport</keyword>
<dbReference type="PANTHER" id="PTHR30614">
    <property type="entry name" value="MEMBRANE COMPONENT OF AMINO ACID ABC TRANSPORTER"/>
    <property type="match status" value="1"/>
</dbReference>
<dbReference type="AlphaFoldDB" id="A0A510X7E9"/>
<evidence type="ECO:0000256" key="9">
    <source>
        <dbReference type="ARBA" id="ARBA00023136"/>
    </source>
</evidence>
<dbReference type="CDD" id="cd06261">
    <property type="entry name" value="TM_PBP2"/>
    <property type="match status" value="1"/>
</dbReference>
<evidence type="ECO:0000256" key="7">
    <source>
        <dbReference type="ARBA" id="ARBA00022970"/>
    </source>
</evidence>
<dbReference type="PANTHER" id="PTHR30614:SF10">
    <property type="entry name" value="ARGININE ABC TRANSPORTER PERMEASE PROTEIN ARTM"/>
    <property type="match status" value="1"/>
</dbReference>
<dbReference type="SUPFAM" id="SSF161098">
    <property type="entry name" value="MetI-like"/>
    <property type="match status" value="1"/>
</dbReference>
<dbReference type="Pfam" id="PF00528">
    <property type="entry name" value="BPD_transp_1"/>
    <property type="match status" value="1"/>
</dbReference>
<keyword evidence="5" id="KW-0997">Cell inner membrane</keyword>
<dbReference type="GO" id="GO:0022857">
    <property type="term" value="F:transmembrane transporter activity"/>
    <property type="evidence" value="ECO:0007669"/>
    <property type="project" value="InterPro"/>
</dbReference>
<evidence type="ECO:0000259" key="12">
    <source>
        <dbReference type="PROSITE" id="PS50928"/>
    </source>
</evidence>
<feature type="transmembrane region" description="Helical" evidence="11">
    <location>
        <begin position="44"/>
        <end position="68"/>
    </location>
</feature>
<reference evidence="13 14" key="1">
    <citation type="submission" date="2019-07" db="EMBL/GenBank/DDBJ databases">
        <title>Whole genome shotgun sequence of Halomonas pacifica NBRC 102220.</title>
        <authorList>
            <person name="Hosoyama A."/>
            <person name="Uohara A."/>
            <person name="Ohji S."/>
            <person name="Ichikawa N."/>
        </authorList>
    </citation>
    <scope>NUCLEOTIDE SEQUENCE [LARGE SCALE GENOMIC DNA]</scope>
    <source>
        <strain evidence="13 14">NBRC 102220</strain>
    </source>
</reference>
<keyword evidence="6 11" id="KW-0812">Transmembrane</keyword>
<evidence type="ECO:0000256" key="5">
    <source>
        <dbReference type="ARBA" id="ARBA00022519"/>
    </source>
</evidence>
<organism evidence="13 14">
    <name type="scientific">Bisbaumannia pacifica</name>
    <dbReference type="NCBI Taxonomy" id="77098"/>
    <lineage>
        <taxon>Bacteria</taxon>
        <taxon>Pseudomonadati</taxon>
        <taxon>Pseudomonadota</taxon>
        <taxon>Gammaproteobacteria</taxon>
        <taxon>Oceanospirillales</taxon>
        <taxon>Halomonadaceae</taxon>
        <taxon>Bisbaumannia</taxon>
    </lineage>
</organism>
<comment type="caution">
    <text evidence="13">The sequence shown here is derived from an EMBL/GenBank/DDBJ whole genome shotgun (WGS) entry which is preliminary data.</text>
</comment>
<dbReference type="Proteomes" id="UP000321275">
    <property type="component" value="Unassembled WGS sequence"/>
</dbReference>
<keyword evidence="9 11" id="KW-0472">Membrane</keyword>
<dbReference type="InterPro" id="IPR035906">
    <property type="entry name" value="MetI-like_sf"/>
</dbReference>
<evidence type="ECO:0000256" key="10">
    <source>
        <dbReference type="ARBA" id="ARBA00040319"/>
    </source>
</evidence>
<proteinExistence type="inferred from homology"/>
<dbReference type="PROSITE" id="PS50928">
    <property type="entry name" value="ABC_TM1"/>
    <property type="match status" value="1"/>
</dbReference>
<dbReference type="InterPro" id="IPR000515">
    <property type="entry name" value="MetI-like"/>
</dbReference>
<comment type="similarity">
    <text evidence="2">Belongs to the binding-protein-dependent transport system permease family. HisMQ subfamily.</text>
</comment>
<dbReference type="NCBIfam" id="TIGR01726">
    <property type="entry name" value="HEQRo_perm_3TM"/>
    <property type="match status" value="1"/>
</dbReference>
<name>A0A510X7E9_9GAMM</name>
<dbReference type="InterPro" id="IPR010065">
    <property type="entry name" value="AA_ABC_transptr_permease_3TM"/>
</dbReference>
<evidence type="ECO:0000256" key="11">
    <source>
        <dbReference type="RuleBase" id="RU363032"/>
    </source>
</evidence>
<evidence type="ECO:0000313" key="13">
    <source>
        <dbReference type="EMBL" id="GEK47366.1"/>
    </source>
</evidence>
<keyword evidence="7" id="KW-0029">Amino-acid transport</keyword>
<accession>A0A510X7E9</accession>
<dbReference type="OrthoDB" id="4404959at2"/>
<sequence>MTERRLPPHRLALIAAAVGGIALLATTLRWDWLPEYREAILGGLWLTLTLLVTTSVAGFLLAIPLGLVQVRGPRPLAWLARGFCTLIRGTPLLLQVWLLYYGLGSLFPYLPGVRQSWLWPYLTDPWPYAFLALTISFAGYEGEVMRGAFAGVPKGELEAARSLGMHPFTILRRIWLPRAVQRVLPTLNGELIIQLKATPLVATIAAVDAYAVFGRIRQETLMVYEPLLLMALIYLVLAGLITLAFGALERRWSRHSGEP</sequence>
<dbReference type="EMBL" id="BJUK01000015">
    <property type="protein sequence ID" value="GEK47366.1"/>
    <property type="molecule type" value="Genomic_DNA"/>
</dbReference>
<evidence type="ECO:0000256" key="2">
    <source>
        <dbReference type="ARBA" id="ARBA00010072"/>
    </source>
</evidence>
<feature type="domain" description="ABC transmembrane type-1" evidence="12">
    <location>
        <begin position="44"/>
        <end position="245"/>
    </location>
</feature>
<feature type="transmembrane region" description="Helical" evidence="11">
    <location>
        <begin position="12"/>
        <end position="32"/>
    </location>
</feature>
<evidence type="ECO:0000256" key="3">
    <source>
        <dbReference type="ARBA" id="ARBA00022448"/>
    </source>
</evidence>
<dbReference type="Gene3D" id="1.10.3720.10">
    <property type="entry name" value="MetI-like"/>
    <property type="match status" value="1"/>
</dbReference>
<dbReference type="GO" id="GO:0006865">
    <property type="term" value="P:amino acid transport"/>
    <property type="evidence" value="ECO:0007669"/>
    <property type="project" value="UniProtKB-KW"/>
</dbReference>
<evidence type="ECO:0000256" key="6">
    <source>
        <dbReference type="ARBA" id="ARBA00022692"/>
    </source>
</evidence>
<evidence type="ECO:0000256" key="1">
    <source>
        <dbReference type="ARBA" id="ARBA00004429"/>
    </source>
</evidence>
<evidence type="ECO:0000256" key="4">
    <source>
        <dbReference type="ARBA" id="ARBA00022475"/>
    </source>
</evidence>
<gene>
    <name evidence="13" type="ORF">HPA02_16490</name>
</gene>